<evidence type="ECO:0000256" key="8">
    <source>
        <dbReference type="ARBA" id="ARBA00039520"/>
    </source>
</evidence>
<dbReference type="PANTHER" id="PTHR15104">
    <property type="entry name" value="DIHYDROPTERIDINE REDUCTASE"/>
    <property type="match status" value="1"/>
</dbReference>
<dbReference type="InterPro" id="IPR002347">
    <property type="entry name" value="SDR_fam"/>
</dbReference>
<dbReference type="FunFam" id="3.40.50.720:FF:000157">
    <property type="entry name" value="Quinoid dihydropteridine reductase"/>
    <property type="match status" value="1"/>
</dbReference>
<keyword evidence="3" id="KW-0521">NADP</keyword>
<dbReference type="AlphaFoldDB" id="A0A8J6HT89"/>
<protein>
    <recommendedName>
        <fullName evidence="8">Dihydropteridine reductase</fullName>
        <ecNumber evidence="7">1.5.1.34</ecNumber>
    </recommendedName>
    <alternativeName>
        <fullName evidence="10">HDHPR</fullName>
    </alternativeName>
    <alternativeName>
        <fullName evidence="9">Quinoid dihydropteridine reductase</fullName>
    </alternativeName>
</protein>
<dbReference type="Pfam" id="PF00106">
    <property type="entry name" value="adh_short"/>
    <property type="match status" value="1"/>
</dbReference>
<dbReference type="InterPro" id="IPR012677">
    <property type="entry name" value="Nucleotide-bd_a/b_plait_sf"/>
</dbReference>
<comment type="caution">
    <text evidence="14">The sequence shown here is derived from an EMBL/GenBank/DDBJ whole genome shotgun (WGS) entry which is preliminary data.</text>
</comment>
<dbReference type="GO" id="GO:0070404">
    <property type="term" value="F:NADH binding"/>
    <property type="evidence" value="ECO:0007669"/>
    <property type="project" value="TreeGrafter"/>
</dbReference>
<dbReference type="Gene3D" id="3.30.70.330">
    <property type="match status" value="1"/>
</dbReference>
<dbReference type="InterPro" id="IPR036291">
    <property type="entry name" value="NAD(P)-bd_dom_sf"/>
</dbReference>
<dbReference type="GO" id="GO:0006729">
    <property type="term" value="P:tetrahydrobiopterin biosynthetic process"/>
    <property type="evidence" value="ECO:0007669"/>
    <property type="project" value="UniProtKB-KW"/>
</dbReference>
<evidence type="ECO:0000256" key="3">
    <source>
        <dbReference type="ARBA" id="ARBA00022857"/>
    </source>
</evidence>
<keyword evidence="15" id="KW-1185">Reference proteome</keyword>
<organism evidence="14 15">
    <name type="scientific">Tenebrio molitor</name>
    <name type="common">Yellow mealworm beetle</name>
    <dbReference type="NCBI Taxonomy" id="7067"/>
    <lineage>
        <taxon>Eukaryota</taxon>
        <taxon>Metazoa</taxon>
        <taxon>Ecdysozoa</taxon>
        <taxon>Arthropoda</taxon>
        <taxon>Hexapoda</taxon>
        <taxon>Insecta</taxon>
        <taxon>Pterygota</taxon>
        <taxon>Neoptera</taxon>
        <taxon>Endopterygota</taxon>
        <taxon>Coleoptera</taxon>
        <taxon>Polyphaga</taxon>
        <taxon>Cucujiformia</taxon>
        <taxon>Tenebrionidae</taxon>
        <taxon>Tenebrio</taxon>
    </lineage>
</organism>
<dbReference type="SUPFAM" id="SSF51735">
    <property type="entry name" value="NAD(P)-binding Rossmann-fold domains"/>
    <property type="match status" value="1"/>
</dbReference>
<dbReference type="EC" id="1.5.1.34" evidence="7"/>
<keyword evidence="5" id="KW-0783">Tetrahydrobiopterin biosynthesis</keyword>
<keyword evidence="4" id="KW-0560">Oxidoreductase</keyword>
<evidence type="ECO:0000313" key="14">
    <source>
        <dbReference type="EMBL" id="KAH0820247.1"/>
    </source>
</evidence>
<dbReference type="Gene3D" id="3.40.50.720">
    <property type="entry name" value="NAD(P)-binding Rossmann-like Domain"/>
    <property type="match status" value="1"/>
</dbReference>
<comment type="similarity">
    <text evidence="1">Belongs to the short-chain dehydrogenases/reductases (SDR) family.</text>
</comment>
<dbReference type="EMBL" id="JABDTM020012518">
    <property type="protein sequence ID" value="KAH0820247.1"/>
    <property type="molecule type" value="Genomic_DNA"/>
</dbReference>
<dbReference type="PROSITE" id="PS00061">
    <property type="entry name" value="ADH_SHORT"/>
    <property type="match status" value="1"/>
</dbReference>
<dbReference type="GO" id="GO:0004155">
    <property type="term" value="F:6,7-dihydropteridine reductase activity"/>
    <property type="evidence" value="ECO:0007669"/>
    <property type="project" value="UniProtKB-EC"/>
</dbReference>
<evidence type="ECO:0000256" key="9">
    <source>
        <dbReference type="ARBA" id="ARBA00041348"/>
    </source>
</evidence>
<sequence>MTLYSERQNVLVFPTLGPIYLKALRYQARIFDLAVFNITSASGKFKSLAVCHKDHLKKSQVKEDTMPESSLSKRKRPERQLYVPPAQRVSRLASKQCDKRVTSELVKHPQVCEKIKNKSIPSEETNEKCSSASESVLNLSDIANLAYFINSLPCNFQRLPQNCYQHGNYKNGTTVISKSDKEKVRNQINQSRKKIPDDKHEQEKEIMRMTKEYINRKNRPIMKYVDDSKDPLQIGNSDSVNNWEDLFDDNGAIQEQLLTEIVDKVGDDVTIMAANEDYTPYSNKPPENLEHIVELYNFPATLETHDLVQAFSDINSDAMYIKWVDDTHALLVLGSLSQAEKAINMRNPMIKVRPMTSASAISVDVANKSDLKPAMKRPPTNLQTARRLITTHLGTKSKLTKEQIAKEKQDLKTARGQVFDRFLSMLKFCAQHWTTSFHVDELHNGYLSTFSESNLFILEKSGIDFKMLVATGRRKIYVKPPRTYVKSQKMTQAGRVVVYGGRGALGSKCISTLKANNFWVGSIDLTENSDADLNIVLEKDSDLAQQESKVLESIKSALNGSKLDAVICVAGGWAGGNAAKDLIKNSDMMFRQSVWSSLISASVAAQHLKDGGVVTLTGAKAALEGTPGMIGYGMAKSAVHHLTKSLAGPNSGLPSQSLVVAILPITLDTPMNRKWMPNADFTTWTPLEFIAELFFEWISGKNRPDNGSLLQLVTKNSNTDVIPVHKY</sequence>
<evidence type="ECO:0000256" key="13">
    <source>
        <dbReference type="SAM" id="MobiDB-lite"/>
    </source>
</evidence>
<reference evidence="14" key="1">
    <citation type="journal article" date="2020" name="J Insects Food Feed">
        <title>The yellow mealworm (Tenebrio molitor) genome: a resource for the emerging insects as food and feed industry.</title>
        <authorList>
            <person name="Eriksson T."/>
            <person name="Andere A."/>
            <person name="Kelstrup H."/>
            <person name="Emery V."/>
            <person name="Picard C."/>
        </authorList>
    </citation>
    <scope>NUCLEOTIDE SEQUENCE</scope>
    <source>
        <strain evidence="14">Stoneville</strain>
        <tissue evidence="14">Whole head</tissue>
    </source>
</reference>
<dbReference type="GO" id="GO:0005737">
    <property type="term" value="C:cytoplasm"/>
    <property type="evidence" value="ECO:0007669"/>
    <property type="project" value="TreeGrafter"/>
</dbReference>
<evidence type="ECO:0000313" key="15">
    <source>
        <dbReference type="Proteomes" id="UP000719412"/>
    </source>
</evidence>
<comment type="catalytic activity">
    <reaction evidence="11">
        <text>5,6,7,8-tetrahydropteridine + NADP(+) = 6,7-dihydropteridine + NADPH + H(+)</text>
        <dbReference type="Rhea" id="RHEA:17865"/>
        <dbReference type="ChEBI" id="CHEBI:15378"/>
        <dbReference type="ChEBI" id="CHEBI:28889"/>
        <dbReference type="ChEBI" id="CHEBI:30156"/>
        <dbReference type="ChEBI" id="CHEBI:57783"/>
        <dbReference type="ChEBI" id="CHEBI:58349"/>
        <dbReference type="EC" id="1.5.1.34"/>
    </reaction>
    <physiologicalReaction direction="right-to-left" evidence="11">
        <dbReference type="Rhea" id="RHEA:17867"/>
    </physiologicalReaction>
</comment>
<evidence type="ECO:0000256" key="7">
    <source>
        <dbReference type="ARBA" id="ARBA00039153"/>
    </source>
</evidence>
<reference evidence="14" key="2">
    <citation type="submission" date="2021-08" db="EMBL/GenBank/DDBJ databases">
        <authorList>
            <person name="Eriksson T."/>
        </authorList>
    </citation>
    <scope>NUCLEOTIDE SEQUENCE</scope>
    <source>
        <strain evidence="14">Stoneville</strain>
        <tissue evidence="14">Whole head</tissue>
    </source>
</reference>
<evidence type="ECO:0000256" key="6">
    <source>
        <dbReference type="ARBA" id="ARBA00037099"/>
    </source>
</evidence>
<evidence type="ECO:0000256" key="11">
    <source>
        <dbReference type="ARBA" id="ARBA00047429"/>
    </source>
</evidence>
<dbReference type="InterPro" id="IPR020904">
    <property type="entry name" value="Sc_DH/Rdtase_CS"/>
</dbReference>
<evidence type="ECO:0000256" key="2">
    <source>
        <dbReference type="ARBA" id="ARBA00011738"/>
    </source>
</evidence>
<evidence type="ECO:0000256" key="10">
    <source>
        <dbReference type="ARBA" id="ARBA00042518"/>
    </source>
</evidence>
<dbReference type="Proteomes" id="UP000719412">
    <property type="component" value="Unassembled WGS sequence"/>
</dbReference>
<dbReference type="PANTHER" id="PTHR15104:SF0">
    <property type="entry name" value="DIHYDROPTERIDINE REDUCTASE"/>
    <property type="match status" value="1"/>
</dbReference>
<evidence type="ECO:0000256" key="4">
    <source>
        <dbReference type="ARBA" id="ARBA00023002"/>
    </source>
</evidence>
<dbReference type="GO" id="GO:0070402">
    <property type="term" value="F:NADPH binding"/>
    <property type="evidence" value="ECO:0007669"/>
    <property type="project" value="TreeGrafter"/>
</dbReference>
<evidence type="ECO:0000256" key="5">
    <source>
        <dbReference type="ARBA" id="ARBA00023007"/>
    </source>
</evidence>
<dbReference type="CDD" id="cd05334">
    <property type="entry name" value="DHPR_SDR_c_like"/>
    <property type="match status" value="1"/>
</dbReference>
<gene>
    <name evidence="14" type="ORF">GEV33_002546</name>
</gene>
<comment type="subunit">
    <text evidence="2">Homodimer.</text>
</comment>
<comment type="catalytic activity">
    <reaction evidence="12">
        <text>5,6,7,8-tetrahydropteridine + NAD(+) = 6,7-dihydropteridine + NADH + H(+)</text>
        <dbReference type="Rhea" id="RHEA:17869"/>
        <dbReference type="ChEBI" id="CHEBI:15378"/>
        <dbReference type="ChEBI" id="CHEBI:28889"/>
        <dbReference type="ChEBI" id="CHEBI:30156"/>
        <dbReference type="ChEBI" id="CHEBI:57540"/>
        <dbReference type="ChEBI" id="CHEBI:57945"/>
        <dbReference type="EC" id="1.5.1.34"/>
    </reaction>
    <physiologicalReaction direction="right-to-left" evidence="12">
        <dbReference type="Rhea" id="RHEA:17871"/>
    </physiologicalReaction>
</comment>
<proteinExistence type="inferred from homology"/>
<evidence type="ECO:0000256" key="1">
    <source>
        <dbReference type="ARBA" id="ARBA00006484"/>
    </source>
</evidence>
<comment type="function">
    <text evidence="6">Catalyzes the conversion of quinonoid dihydrobiopterin into tetrahydrobiopterin.</text>
</comment>
<feature type="region of interest" description="Disordered" evidence="13">
    <location>
        <begin position="59"/>
        <end position="78"/>
    </location>
</feature>
<evidence type="ECO:0000256" key="12">
    <source>
        <dbReference type="ARBA" id="ARBA00047536"/>
    </source>
</evidence>
<name>A0A8J6HT89_TENMO</name>
<dbReference type="GO" id="GO:0006559">
    <property type="term" value="P:L-phenylalanine catabolic process"/>
    <property type="evidence" value="ECO:0007669"/>
    <property type="project" value="TreeGrafter"/>
</dbReference>
<accession>A0A8J6HT89</accession>